<dbReference type="EMBL" id="PDJQ01000001">
    <property type="protein sequence ID" value="PFG74271.1"/>
    <property type="molecule type" value="Genomic_DNA"/>
</dbReference>
<evidence type="ECO:0000313" key="3">
    <source>
        <dbReference type="Proteomes" id="UP000223071"/>
    </source>
</evidence>
<proteinExistence type="predicted"/>
<protein>
    <recommendedName>
        <fullName evidence="4">Superinfection immunity protein</fullName>
    </recommendedName>
</protein>
<evidence type="ECO:0008006" key="4">
    <source>
        <dbReference type="Google" id="ProtNLM"/>
    </source>
</evidence>
<keyword evidence="1" id="KW-0812">Transmembrane</keyword>
<dbReference type="RefSeq" id="WP_098503666.1">
    <property type="nucleotide sequence ID" value="NZ_PDJQ01000001.1"/>
</dbReference>
<accession>A0A2A9HGL3</accession>
<keyword evidence="1" id="KW-1133">Transmembrane helix</keyword>
<organism evidence="2 3">
    <name type="scientific">Tepidiforma thermophila (strain KCTC 52669 / CGMCC 1.13589 / G233)</name>
    <dbReference type="NCBI Taxonomy" id="2761530"/>
    <lineage>
        <taxon>Bacteria</taxon>
        <taxon>Bacillati</taxon>
        <taxon>Chloroflexota</taxon>
        <taxon>Tepidiformia</taxon>
        <taxon>Tepidiformales</taxon>
        <taxon>Tepidiformaceae</taxon>
        <taxon>Tepidiforma</taxon>
    </lineage>
</organism>
<dbReference type="AlphaFoldDB" id="A0A2A9HGL3"/>
<reference evidence="2 3" key="1">
    <citation type="submission" date="2017-09" db="EMBL/GenBank/DDBJ databases">
        <title>Sequencing the genomes of two abundant thermophiles in Great Basin hot springs: Thermocrinis jamiesonii and novel Chloroflexi Thermoflexus hugenholtzii.</title>
        <authorList>
            <person name="Hedlund B."/>
        </authorList>
    </citation>
    <scope>NUCLEOTIDE SEQUENCE [LARGE SCALE GENOMIC DNA]</scope>
    <source>
        <strain evidence="2 3">G233</strain>
    </source>
</reference>
<feature type="transmembrane region" description="Helical" evidence="1">
    <location>
        <begin position="34"/>
        <end position="57"/>
    </location>
</feature>
<dbReference type="Proteomes" id="UP000223071">
    <property type="component" value="Unassembled WGS sequence"/>
</dbReference>
<evidence type="ECO:0000256" key="1">
    <source>
        <dbReference type="SAM" id="Phobius"/>
    </source>
</evidence>
<gene>
    <name evidence="2" type="ORF">A9A59_1486</name>
</gene>
<comment type="caution">
    <text evidence="2">The sequence shown here is derived from an EMBL/GenBank/DDBJ whole genome shotgun (WGS) entry which is preliminary data.</text>
</comment>
<keyword evidence="1" id="KW-0472">Membrane</keyword>
<feature type="transmembrane region" description="Helical" evidence="1">
    <location>
        <begin position="6"/>
        <end position="27"/>
    </location>
</feature>
<keyword evidence="3" id="KW-1185">Reference proteome</keyword>
<evidence type="ECO:0000313" key="2">
    <source>
        <dbReference type="EMBL" id="PFG74271.1"/>
    </source>
</evidence>
<sequence>MSPEETLFYIGVAAYLLPPAFILGLVARARHRSIAFIGFAVLGWIGLAIGLALLLALPARTPPARPFR</sequence>
<name>A0A2A9HGL3_TEPT2</name>